<dbReference type="AlphaFoldDB" id="A0A5N7J861"/>
<dbReference type="Proteomes" id="UP000342249">
    <property type="component" value="Unassembled WGS sequence"/>
</dbReference>
<accession>A0A5N7J861</accession>
<dbReference type="PROSITE" id="PS51257">
    <property type="entry name" value="PROKAR_LIPOPROTEIN"/>
    <property type="match status" value="1"/>
</dbReference>
<gene>
    <name evidence="1" type="ORF">E4V82_23005</name>
</gene>
<name>A0A5N7J861_9CLOT</name>
<reference evidence="1" key="1">
    <citation type="journal article" date="2019" name="Lett. Appl. Microbiol.">
        <title>A case of 'blown pack' spoilage of vacuum-packaged pork likely associated with Clostridium estertheticum in Canada.</title>
        <authorList>
            <person name="Zhang P."/>
            <person name="Ward P."/>
            <person name="McMullen L.M."/>
            <person name="Yang X."/>
        </authorList>
    </citation>
    <scope>NUCLEOTIDE SEQUENCE [LARGE SCALE GENOMIC DNA]</scope>
    <source>
        <strain evidence="1">MA19</strain>
    </source>
</reference>
<proteinExistence type="predicted"/>
<sequence length="120" mass="13426">MKKFIRLMPLILIVLISSLVLGGCGNKDSSSIKKNDIREIVWNQLSKAEQNEIIGTWKDGKIEKNLTEKDISEFQPKDGGVIAKDVYSVTFKSKNEPTLGNVKKLVNIKSNKIVGIVLRK</sequence>
<comment type="caution">
    <text evidence="1">The sequence shown here is derived from an EMBL/GenBank/DDBJ whole genome shotgun (WGS) entry which is preliminary data.</text>
</comment>
<evidence type="ECO:0000313" key="2">
    <source>
        <dbReference type="Proteomes" id="UP000342249"/>
    </source>
</evidence>
<organism evidence="1 2">
    <name type="scientific">Clostridium estertheticum</name>
    <dbReference type="NCBI Taxonomy" id="238834"/>
    <lineage>
        <taxon>Bacteria</taxon>
        <taxon>Bacillati</taxon>
        <taxon>Bacillota</taxon>
        <taxon>Clostridia</taxon>
        <taxon>Eubacteriales</taxon>
        <taxon>Clostridiaceae</taxon>
        <taxon>Clostridium</taxon>
    </lineage>
</organism>
<dbReference type="EMBL" id="SPSF01000060">
    <property type="protein sequence ID" value="MPQ64934.1"/>
    <property type="molecule type" value="Genomic_DNA"/>
</dbReference>
<dbReference type="RefSeq" id="WP_152754073.1">
    <property type="nucleotide sequence ID" value="NZ_SPSE01000052.1"/>
</dbReference>
<protein>
    <submittedName>
        <fullName evidence="1">Uncharacterized protein</fullName>
    </submittedName>
</protein>
<evidence type="ECO:0000313" key="1">
    <source>
        <dbReference type="EMBL" id="MPQ64934.1"/>
    </source>
</evidence>